<dbReference type="InParanoid" id="A0A409WJH2"/>
<dbReference type="EMBL" id="NHYD01003413">
    <property type="protein sequence ID" value="PPQ78590.1"/>
    <property type="molecule type" value="Genomic_DNA"/>
</dbReference>
<evidence type="ECO:0000313" key="2">
    <source>
        <dbReference type="EMBL" id="PPQ78590.1"/>
    </source>
</evidence>
<gene>
    <name evidence="2" type="ORF">CVT25_010566</name>
</gene>
<dbReference type="OrthoDB" id="2793621at2759"/>
<feature type="region of interest" description="Disordered" evidence="1">
    <location>
        <begin position="152"/>
        <end position="186"/>
    </location>
</feature>
<organism evidence="2 3">
    <name type="scientific">Psilocybe cyanescens</name>
    <dbReference type="NCBI Taxonomy" id="93625"/>
    <lineage>
        <taxon>Eukaryota</taxon>
        <taxon>Fungi</taxon>
        <taxon>Dikarya</taxon>
        <taxon>Basidiomycota</taxon>
        <taxon>Agaricomycotina</taxon>
        <taxon>Agaricomycetes</taxon>
        <taxon>Agaricomycetidae</taxon>
        <taxon>Agaricales</taxon>
        <taxon>Agaricineae</taxon>
        <taxon>Strophariaceae</taxon>
        <taxon>Psilocybe</taxon>
    </lineage>
</organism>
<name>A0A409WJH2_PSICY</name>
<sequence>MLNASRIPVSEKWLSSIPAAHNHQALDPKAVLNIRHSRFSISTINTDLFPELISWSAMMKTQSMSPSSQSFPSDITRPPGDSETIMEMNLSLSVIFDPTTLEVGFDSSCFDGLDDTLIYSPMSAFAEVCWADVSVPEQPPAPLAEECAPTPISLPIQNVGDRKPPRSPLPAVTNASSDDSDTDSDECRTFNEEDVIKSIPVNGVWSGIHPVGEFSSYNTYTPKRLNFDDDATSFMIVESRLPVPIPNTPDSSIGSFPVRSIQHRKSVSSRISAFRAHLMPGRLTFVRPPAQ</sequence>
<dbReference type="Proteomes" id="UP000283269">
    <property type="component" value="Unassembled WGS sequence"/>
</dbReference>
<protein>
    <submittedName>
        <fullName evidence="2">Uncharacterized protein</fullName>
    </submittedName>
</protein>
<evidence type="ECO:0000256" key="1">
    <source>
        <dbReference type="SAM" id="MobiDB-lite"/>
    </source>
</evidence>
<accession>A0A409WJH2</accession>
<evidence type="ECO:0000313" key="3">
    <source>
        <dbReference type="Proteomes" id="UP000283269"/>
    </source>
</evidence>
<comment type="caution">
    <text evidence="2">The sequence shown here is derived from an EMBL/GenBank/DDBJ whole genome shotgun (WGS) entry which is preliminary data.</text>
</comment>
<proteinExistence type="predicted"/>
<dbReference type="AlphaFoldDB" id="A0A409WJH2"/>
<keyword evidence="3" id="KW-1185">Reference proteome</keyword>
<reference evidence="2 3" key="1">
    <citation type="journal article" date="2018" name="Evol. Lett.">
        <title>Horizontal gene cluster transfer increased hallucinogenic mushroom diversity.</title>
        <authorList>
            <person name="Reynolds H.T."/>
            <person name="Vijayakumar V."/>
            <person name="Gluck-Thaler E."/>
            <person name="Korotkin H.B."/>
            <person name="Matheny P.B."/>
            <person name="Slot J.C."/>
        </authorList>
    </citation>
    <scope>NUCLEOTIDE SEQUENCE [LARGE SCALE GENOMIC DNA]</scope>
    <source>
        <strain evidence="2 3">2631</strain>
    </source>
</reference>